<comment type="similarity">
    <text evidence="1">Belongs to the DprA/Smf family.</text>
</comment>
<dbReference type="Gene3D" id="3.40.50.450">
    <property type="match status" value="1"/>
</dbReference>
<dbReference type="PANTHER" id="PTHR43022:SF1">
    <property type="entry name" value="PROTEIN SMF"/>
    <property type="match status" value="1"/>
</dbReference>
<dbReference type="InterPro" id="IPR041614">
    <property type="entry name" value="DprA_WH"/>
</dbReference>
<sequence length="368" mass="40321">MASVEDIALTLIPRLGPKGIAHLLDLFCSAEKIFSATSDELARQGTLHPDIIEHIRRKTTFQAAEREIKYCRHHTITPVASTDENYPALLRETLDYPHVLYVMGNPEVLRKNHLTMVGTRRMTPYGQQIAEKLISDLETHSSETAIVSGLAFGIDTACHRAALAYGIPTIGVVASVLPEITPAQHTAIARDMIEHGGAIISELHSQTKQNGRYYLARNRILAGMSAGTVVVESPVNGGSLSTALMADSYNRTVMAVPGRLTDNMSFGCNALIRNRKAQMILSAEDIVRELMWDLSRPEEPTKPQSALSVELSRDEAELLACFHTGDPISVEELGNATGRSVQELSVLLFGLEMSGAIRQIPGNRYIRL</sequence>
<feature type="domain" description="DprA winged helix" evidence="3">
    <location>
        <begin position="303"/>
        <end position="363"/>
    </location>
</feature>
<organism evidence="4 5">
    <name type="scientific">Candidatus Alistipes avicola</name>
    <dbReference type="NCBI Taxonomy" id="2838432"/>
    <lineage>
        <taxon>Bacteria</taxon>
        <taxon>Pseudomonadati</taxon>
        <taxon>Bacteroidota</taxon>
        <taxon>Bacteroidia</taxon>
        <taxon>Bacteroidales</taxon>
        <taxon>Rikenellaceae</taxon>
        <taxon>Alistipes</taxon>
    </lineage>
</organism>
<dbReference type="PANTHER" id="PTHR43022">
    <property type="entry name" value="PROTEIN SMF"/>
    <property type="match status" value="1"/>
</dbReference>
<dbReference type="InterPro" id="IPR010994">
    <property type="entry name" value="RuvA_2-like"/>
</dbReference>
<dbReference type="InterPro" id="IPR036388">
    <property type="entry name" value="WH-like_DNA-bd_sf"/>
</dbReference>
<name>A0A9D2RHU1_9BACT</name>
<dbReference type="Pfam" id="PF02481">
    <property type="entry name" value="DNA_processg_A"/>
    <property type="match status" value="1"/>
</dbReference>
<gene>
    <name evidence="4" type="primary">dprA</name>
    <name evidence="4" type="ORF">H9779_05780</name>
</gene>
<dbReference type="Pfam" id="PF17782">
    <property type="entry name" value="WHD_DprA"/>
    <property type="match status" value="1"/>
</dbReference>
<dbReference type="NCBIfam" id="TIGR00732">
    <property type="entry name" value="dprA"/>
    <property type="match status" value="1"/>
</dbReference>
<comment type="caution">
    <text evidence="4">The sequence shown here is derived from an EMBL/GenBank/DDBJ whole genome shotgun (WGS) entry which is preliminary data.</text>
</comment>
<dbReference type="SUPFAM" id="SSF47781">
    <property type="entry name" value="RuvA domain 2-like"/>
    <property type="match status" value="1"/>
</dbReference>
<dbReference type="Gene3D" id="1.10.10.10">
    <property type="entry name" value="Winged helix-like DNA-binding domain superfamily/Winged helix DNA-binding domain"/>
    <property type="match status" value="1"/>
</dbReference>
<evidence type="ECO:0000313" key="5">
    <source>
        <dbReference type="Proteomes" id="UP000824259"/>
    </source>
</evidence>
<feature type="domain" description="Smf/DprA SLOG" evidence="2">
    <location>
        <begin position="80"/>
        <end position="290"/>
    </location>
</feature>
<evidence type="ECO:0000259" key="2">
    <source>
        <dbReference type="Pfam" id="PF02481"/>
    </source>
</evidence>
<dbReference type="GO" id="GO:0009294">
    <property type="term" value="P:DNA-mediated transformation"/>
    <property type="evidence" value="ECO:0007669"/>
    <property type="project" value="InterPro"/>
</dbReference>
<evidence type="ECO:0000256" key="1">
    <source>
        <dbReference type="ARBA" id="ARBA00006525"/>
    </source>
</evidence>
<dbReference type="EMBL" id="DWYR01000014">
    <property type="protein sequence ID" value="HJA99092.1"/>
    <property type="molecule type" value="Genomic_DNA"/>
</dbReference>
<dbReference type="InterPro" id="IPR003488">
    <property type="entry name" value="DprA"/>
</dbReference>
<dbReference type="Proteomes" id="UP000824259">
    <property type="component" value="Unassembled WGS sequence"/>
</dbReference>
<reference evidence="4" key="2">
    <citation type="submission" date="2021-04" db="EMBL/GenBank/DDBJ databases">
        <authorList>
            <person name="Gilroy R."/>
        </authorList>
    </citation>
    <scope>NUCLEOTIDE SEQUENCE</scope>
    <source>
        <strain evidence="4">CHK169-11906</strain>
    </source>
</reference>
<reference evidence="4" key="1">
    <citation type="journal article" date="2021" name="PeerJ">
        <title>Extensive microbial diversity within the chicken gut microbiome revealed by metagenomics and culture.</title>
        <authorList>
            <person name="Gilroy R."/>
            <person name="Ravi A."/>
            <person name="Getino M."/>
            <person name="Pursley I."/>
            <person name="Horton D.L."/>
            <person name="Alikhan N.F."/>
            <person name="Baker D."/>
            <person name="Gharbi K."/>
            <person name="Hall N."/>
            <person name="Watson M."/>
            <person name="Adriaenssens E.M."/>
            <person name="Foster-Nyarko E."/>
            <person name="Jarju S."/>
            <person name="Secka A."/>
            <person name="Antonio M."/>
            <person name="Oren A."/>
            <person name="Chaudhuri R.R."/>
            <person name="La Ragione R."/>
            <person name="Hildebrand F."/>
            <person name="Pallen M.J."/>
        </authorList>
    </citation>
    <scope>NUCLEOTIDE SEQUENCE</scope>
    <source>
        <strain evidence="4">CHK169-11906</strain>
    </source>
</reference>
<accession>A0A9D2RHU1</accession>
<protein>
    <submittedName>
        <fullName evidence="4">DNA-processing protein DprA</fullName>
    </submittedName>
</protein>
<evidence type="ECO:0000259" key="3">
    <source>
        <dbReference type="Pfam" id="PF17782"/>
    </source>
</evidence>
<dbReference type="InterPro" id="IPR057666">
    <property type="entry name" value="DrpA_SLOG"/>
</dbReference>
<dbReference type="SUPFAM" id="SSF102405">
    <property type="entry name" value="MCP/YpsA-like"/>
    <property type="match status" value="1"/>
</dbReference>
<evidence type="ECO:0000313" key="4">
    <source>
        <dbReference type="EMBL" id="HJA99092.1"/>
    </source>
</evidence>
<proteinExistence type="inferred from homology"/>
<dbReference type="AlphaFoldDB" id="A0A9D2RHU1"/>